<name>A0ABX2DGM4_9SPHI</name>
<evidence type="ECO:0000259" key="4">
    <source>
        <dbReference type="Pfam" id="PF01212"/>
    </source>
</evidence>
<keyword evidence="5" id="KW-0032">Aminotransferase</keyword>
<dbReference type="PANTHER" id="PTHR48097">
    <property type="entry name" value="L-THREONINE ALDOLASE-RELATED"/>
    <property type="match status" value="1"/>
</dbReference>
<comment type="caution">
    <text evidence="5">The sequence shown here is derived from an EMBL/GenBank/DDBJ whole genome shotgun (WGS) entry which is preliminary data.</text>
</comment>
<keyword evidence="6" id="KW-1185">Reference proteome</keyword>
<evidence type="ECO:0000256" key="1">
    <source>
        <dbReference type="ARBA" id="ARBA00001933"/>
    </source>
</evidence>
<comment type="similarity">
    <text evidence="2">Belongs to the threonine aldolase family.</text>
</comment>
<keyword evidence="5" id="KW-0808">Transferase</keyword>
<comment type="cofactor">
    <cofactor evidence="1">
        <name>pyridoxal 5'-phosphate</name>
        <dbReference type="ChEBI" id="CHEBI:597326"/>
    </cofactor>
</comment>
<dbReference type="EMBL" id="JABMKV010000003">
    <property type="protein sequence ID" value="NQX32648.1"/>
    <property type="molecule type" value="Genomic_DNA"/>
</dbReference>
<evidence type="ECO:0000313" key="6">
    <source>
        <dbReference type="Proteomes" id="UP000762110"/>
    </source>
</evidence>
<reference evidence="5 6" key="1">
    <citation type="submission" date="2020-05" db="EMBL/GenBank/DDBJ databases">
        <title>Description of Pedobacter foliorum sp. nov.</title>
        <authorList>
            <person name="Qi S."/>
            <person name="Carlier A."/>
            <person name="Cnockaert M."/>
            <person name="Vandamme P."/>
        </authorList>
    </citation>
    <scope>NUCLEOTIDE SEQUENCE [LARGE SCALE GENOMIC DNA]</scope>
    <source>
        <strain evidence="5 6">LMG 31300</strain>
    </source>
</reference>
<sequence length="343" mass="38470">MNFSSENFDAVHPAMMQALVDANTGFESSYGKDSYTLAATKLFKEEFGEEIAVYFTFNGTGANNFALAAITESYQSIFCADIAHCYVDEATAPEAFSGCRLYPITTVNGKITLDGLQTQLKRKGDVHHPQANVVTLTQPTEYGTIYSLEELRAIKAFCVSNGLLLHVDGARFFNAAAALNVSLKELSEGVDVLTLGGTKLGMMYGEAVIFFASTLSSSLKFTHKRSMQLASKNRYISVQFQAILREKLWLQLANYTNHLAKCFEKEIKKLNNIQIIYPVQSNVVFLKMSKSLYLKMQSYASFYYWDEQREEARLVFSFSNTLAEIKKFVEILNEEIHSLTSNS</sequence>
<dbReference type="Gene3D" id="3.90.1150.10">
    <property type="entry name" value="Aspartate Aminotransferase, domain 1"/>
    <property type="match status" value="1"/>
</dbReference>
<accession>A0ABX2DGM4</accession>
<dbReference type="SUPFAM" id="SSF53383">
    <property type="entry name" value="PLP-dependent transferases"/>
    <property type="match status" value="1"/>
</dbReference>
<dbReference type="InterPro" id="IPR015421">
    <property type="entry name" value="PyrdxlP-dep_Trfase_major"/>
</dbReference>
<evidence type="ECO:0000313" key="5">
    <source>
        <dbReference type="EMBL" id="NQX32648.1"/>
    </source>
</evidence>
<proteinExistence type="inferred from homology"/>
<evidence type="ECO:0000256" key="3">
    <source>
        <dbReference type="ARBA" id="ARBA00022898"/>
    </source>
</evidence>
<dbReference type="Gene3D" id="3.40.640.10">
    <property type="entry name" value="Type I PLP-dependent aspartate aminotransferase-like (Major domain)"/>
    <property type="match status" value="1"/>
</dbReference>
<dbReference type="Pfam" id="PF01212">
    <property type="entry name" value="Beta_elim_lyase"/>
    <property type="match status" value="1"/>
</dbReference>
<dbReference type="InterPro" id="IPR001597">
    <property type="entry name" value="ArAA_b-elim_lyase/Thr_aldolase"/>
</dbReference>
<dbReference type="InterPro" id="IPR015422">
    <property type="entry name" value="PyrdxlP-dep_Trfase_small"/>
</dbReference>
<gene>
    <name evidence="5" type="ORF">HQN85_12980</name>
</gene>
<dbReference type="Proteomes" id="UP000762110">
    <property type="component" value="Unassembled WGS sequence"/>
</dbReference>
<organism evidence="5 6">
    <name type="scientific">Pedobacter boryungensis</name>
    <dbReference type="NCBI Taxonomy" id="869962"/>
    <lineage>
        <taxon>Bacteria</taxon>
        <taxon>Pseudomonadati</taxon>
        <taxon>Bacteroidota</taxon>
        <taxon>Sphingobacteriia</taxon>
        <taxon>Sphingobacteriales</taxon>
        <taxon>Sphingobacteriaceae</taxon>
        <taxon>Pedobacter</taxon>
    </lineage>
</organism>
<dbReference type="RefSeq" id="WP_173272905.1">
    <property type="nucleotide sequence ID" value="NZ_JABMKV010000003.1"/>
</dbReference>
<feature type="domain" description="Aromatic amino acid beta-eliminating lyase/threonine aldolase" evidence="4">
    <location>
        <begin position="4"/>
        <end position="284"/>
    </location>
</feature>
<keyword evidence="3" id="KW-0663">Pyridoxal phosphate</keyword>
<dbReference type="GO" id="GO:0008483">
    <property type="term" value="F:transaminase activity"/>
    <property type="evidence" value="ECO:0007669"/>
    <property type="project" value="UniProtKB-KW"/>
</dbReference>
<dbReference type="InterPro" id="IPR015424">
    <property type="entry name" value="PyrdxlP-dep_Trfase"/>
</dbReference>
<evidence type="ECO:0000256" key="2">
    <source>
        <dbReference type="ARBA" id="ARBA00006966"/>
    </source>
</evidence>
<protein>
    <submittedName>
        <fullName evidence="5">Aminotransferase class I/II-fold pyridoxal phosphate-dependent enzyme</fullName>
    </submittedName>
</protein>
<dbReference type="PANTHER" id="PTHR48097:SF5">
    <property type="entry name" value="LOW SPECIFICITY L-THREONINE ALDOLASE"/>
    <property type="match status" value="1"/>
</dbReference>